<evidence type="ECO:0000313" key="1">
    <source>
        <dbReference type="EMBL" id="CRL01345.1"/>
    </source>
</evidence>
<dbReference type="Proteomes" id="UP000183832">
    <property type="component" value="Unassembled WGS sequence"/>
</dbReference>
<evidence type="ECO:0000313" key="2">
    <source>
        <dbReference type="Proteomes" id="UP000183832"/>
    </source>
</evidence>
<proteinExistence type="predicted"/>
<dbReference type="AlphaFoldDB" id="A0A1J1IS45"/>
<name>A0A1J1IS45_9DIPT</name>
<gene>
    <name evidence="1" type="ORF">CLUMA_CG014705</name>
</gene>
<organism evidence="1 2">
    <name type="scientific">Clunio marinus</name>
    <dbReference type="NCBI Taxonomy" id="568069"/>
    <lineage>
        <taxon>Eukaryota</taxon>
        <taxon>Metazoa</taxon>
        <taxon>Ecdysozoa</taxon>
        <taxon>Arthropoda</taxon>
        <taxon>Hexapoda</taxon>
        <taxon>Insecta</taxon>
        <taxon>Pterygota</taxon>
        <taxon>Neoptera</taxon>
        <taxon>Endopterygota</taxon>
        <taxon>Diptera</taxon>
        <taxon>Nematocera</taxon>
        <taxon>Chironomoidea</taxon>
        <taxon>Chironomidae</taxon>
        <taxon>Clunio</taxon>
    </lineage>
</organism>
<accession>A0A1J1IS45</accession>
<protein>
    <submittedName>
        <fullName evidence="1">CLUMA_CG014705, isoform A</fullName>
    </submittedName>
</protein>
<reference evidence="1 2" key="1">
    <citation type="submission" date="2015-04" db="EMBL/GenBank/DDBJ databases">
        <authorList>
            <person name="Syromyatnikov M.Y."/>
            <person name="Popov V.N."/>
        </authorList>
    </citation>
    <scope>NUCLEOTIDE SEQUENCE [LARGE SCALE GENOMIC DNA]</scope>
</reference>
<dbReference type="EMBL" id="CVRI01000055">
    <property type="protein sequence ID" value="CRL01345.1"/>
    <property type="molecule type" value="Genomic_DNA"/>
</dbReference>
<sequence>MIGFLKSLVFKYFINHAKISLIQTDVHIYVNTRWGWENKKENDEKHSVTHICVEGSLSASFNEVRVVFVWLIDASIRSTLSLFNVELKEYEIDAKTFLSRFNLLETKKKAIQKLRENAASFKLTVDNRSQPVLFRHLLQNEMKEVKAVMSESINYLWMNVKVGGKWDTQVIQSVPDVFQYKRFQSLCLIQWRYLQELQPFLLL</sequence>
<keyword evidence="2" id="KW-1185">Reference proteome</keyword>